<evidence type="ECO:0000313" key="2">
    <source>
        <dbReference type="EMBL" id="ALX48785.1"/>
    </source>
</evidence>
<gene>
    <name evidence="2" type="ORF">AOX59_09255</name>
</gene>
<dbReference type="EMBL" id="CP013862">
    <property type="protein sequence ID" value="ALX48785.1"/>
    <property type="molecule type" value="Genomic_DNA"/>
</dbReference>
<evidence type="ECO:0000256" key="1">
    <source>
        <dbReference type="SAM" id="Phobius"/>
    </source>
</evidence>
<proteinExistence type="predicted"/>
<feature type="transmembrane region" description="Helical" evidence="1">
    <location>
        <begin position="41"/>
        <end position="61"/>
    </location>
</feature>
<keyword evidence="1" id="KW-0812">Transmembrane</keyword>
<dbReference type="Proteomes" id="UP000050331">
    <property type="component" value="Chromosome"/>
</dbReference>
<protein>
    <recommendedName>
        <fullName evidence="4">DUF4030 domain-containing protein</fullName>
    </recommendedName>
</protein>
<dbReference type="RefSeq" id="WP_068444945.1">
    <property type="nucleotide sequence ID" value="NZ_CP013862.1"/>
</dbReference>
<reference evidence="2 3" key="1">
    <citation type="submission" date="2016-01" db="EMBL/GenBank/DDBJ databases">
        <title>Complete genome sequence of strain Lentibacillus amyloliquefaciens LAM0015T isolated from saline sediment.</title>
        <authorList>
            <person name="Wang J.-L."/>
            <person name="He M.-X."/>
        </authorList>
    </citation>
    <scope>NUCLEOTIDE SEQUENCE [LARGE SCALE GENOMIC DNA]</scope>
    <source>
        <strain evidence="2 3">LAM0015</strain>
    </source>
</reference>
<organism evidence="2 3">
    <name type="scientific">Lentibacillus amyloliquefaciens</name>
    <dbReference type="NCBI Taxonomy" id="1472767"/>
    <lineage>
        <taxon>Bacteria</taxon>
        <taxon>Bacillati</taxon>
        <taxon>Bacillota</taxon>
        <taxon>Bacilli</taxon>
        <taxon>Bacillales</taxon>
        <taxon>Bacillaceae</taxon>
        <taxon>Lentibacillus</taxon>
    </lineage>
</organism>
<evidence type="ECO:0000313" key="3">
    <source>
        <dbReference type="Proteomes" id="UP000050331"/>
    </source>
</evidence>
<dbReference type="KEGG" id="lao:AOX59_09255"/>
<accession>A0A0U4E7F2</accession>
<dbReference type="STRING" id="1472767.AOX59_09255"/>
<name>A0A0U4E7F2_9BACI</name>
<dbReference type="AlphaFoldDB" id="A0A0U4E7F2"/>
<evidence type="ECO:0008006" key="4">
    <source>
        <dbReference type="Google" id="ProtNLM"/>
    </source>
</evidence>
<keyword evidence="1" id="KW-0472">Membrane</keyword>
<keyword evidence="3" id="KW-1185">Reference proteome</keyword>
<keyword evidence="1" id="KW-1133">Transmembrane helix</keyword>
<dbReference type="OrthoDB" id="2455196at2"/>
<sequence length="350" mass="40436">MKNKWTYPERVDHMRFTKKNQQNVLNEIDSPPQKKKSRKRFYGGLTAAVIVILLLGGTAFIPNIESVVAKIPYISQFIKEEEQRMDQMESILDVINLVVEENGMKIGDLQVQVEEKEAKVHLIGLSGKNKSVTDQINSQLEKAGFTSYDVKVVPYEEEEEIQTERSKEEIEQDMQNSKALKTSLTERLKAQGYELMFPVSVRINNKEGIYMNVIVPESEKRLKQLKKIMKEEAKAYGDEYKLDVRQVQKIAREQEKRWQETGAIGHIGRALMEAKDLHVTGYAYSFHPYPLQLKIKTSLESDNPKASQIAKKIHSEIDLFIQSNEETQTIRDDRYNVIVLSKDKEEIKVE</sequence>